<gene>
    <name evidence="7" type="ORF">H8F01_07465</name>
</gene>
<dbReference type="Proteomes" id="UP000515873">
    <property type="component" value="Chromosome"/>
</dbReference>
<keyword evidence="7" id="KW-0436">Ligase</keyword>
<feature type="transmembrane region" description="Helical" evidence="5">
    <location>
        <begin position="60"/>
        <end position="79"/>
    </location>
</feature>
<evidence type="ECO:0000259" key="6">
    <source>
        <dbReference type="Pfam" id="PF04932"/>
    </source>
</evidence>
<evidence type="ECO:0000313" key="8">
    <source>
        <dbReference type="Proteomes" id="UP000515873"/>
    </source>
</evidence>
<protein>
    <submittedName>
        <fullName evidence="7">O-antigen ligase family protein</fullName>
    </submittedName>
</protein>
<keyword evidence="8" id="KW-1185">Reference proteome</keyword>
<feature type="transmembrane region" description="Helical" evidence="5">
    <location>
        <begin position="343"/>
        <end position="361"/>
    </location>
</feature>
<keyword evidence="4 5" id="KW-0472">Membrane</keyword>
<evidence type="ECO:0000256" key="4">
    <source>
        <dbReference type="ARBA" id="ARBA00023136"/>
    </source>
</evidence>
<dbReference type="InterPro" id="IPR051533">
    <property type="entry name" value="WaaL-like"/>
</dbReference>
<comment type="subcellular location">
    <subcellularLocation>
        <location evidence="1">Membrane</location>
        <topology evidence="1">Multi-pass membrane protein</topology>
    </subcellularLocation>
</comment>
<feature type="transmembrane region" description="Helical" evidence="5">
    <location>
        <begin position="91"/>
        <end position="109"/>
    </location>
</feature>
<evidence type="ECO:0000256" key="2">
    <source>
        <dbReference type="ARBA" id="ARBA00022692"/>
    </source>
</evidence>
<feature type="transmembrane region" description="Helical" evidence="5">
    <location>
        <begin position="396"/>
        <end position="415"/>
    </location>
</feature>
<keyword evidence="3 5" id="KW-1133">Transmembrane helix</keyword>
<evidence type="ECO:0000256" key="1">
    <source>
        <dbReference type="ARBA" id="ARBA00004141"/>
    </source>
</evidence>
<feature type="transmembrane region" description="Helical" evidence="5">
    <location>
        <begin position="227"/>
        <end position="246"/>
    </location>
</feature>
<evidence type="ECO:0000313" key="7">
    <source>
        <dbReference type="EMBL" id="QNK02941.1"/>
    </source>
</evidence>
<dbReference type="PANTHER" id="PTHR37422:SF21">
    <property type="entry name" value="EXOQ-LIKE PROTEIN"/>
    <property type="match status" value="1"/>
</dbReference>
<reference evidence="7 8" key="1">
    <citation type="submission" date="2020-08" db="EMBL/GenBank/DDBJ databases">
        <title>Dyella sp. G9 isolated from forest soil.</title>
        <authorList>
            <person name="Fu J."/>
            <person name="Qiu L."/>
        </authorList>
    </citation>
    <scope>NUCLEOTIDE SEQUENCE [LARGE SCALE GENOMIC DNA]</scope>
    <source>
        <strain evidence="7 8">G9</strain>
    </source>
</reference>
<dbReference type="GO" id="GO:0016020">
    <property type="term" value="C:membrane"/>
    <property type="evidence" value="ECO:0007669"/>
    <property type="project" value="UniProtKB-SubCell"/>
</dbReference>
<feature type="transmembrane region" description="Helical" evidence="5">
    <location>
        <begin position="154"/>
        <end position="174"/>
    </location>
</feature>
<keyword evidence="2 5" id="KW-0812">Transmembrane</keyword>
<dbReference type="Pfam" id="PF04932">
    <property type="entry name" value="Wzy_C"/>
    <property type="match status" value="1"/>
</dbReference>
<feature type="transmembrane region" description="Helical" evidence="5">
    <location>
        <begin position="116"/>
        <end position="134"/>
    </location>
</feature>
<dbReference type="EMBL" id="CP060412">
    <property type="protein sequence ID" value="QNK02941.1"/>
    <property type="molecule type" value="Genomic_DNA"/>
</dbReference>
<accession>A0A7G8Q833</accession>
<dbReference type="KEGG" id="dtl:H8F01_07465"/>
<sequence length="423" mass="45226">MSPLAASLKAALRSPLLPFWLVIALLPFGRSSELGTLLCFIGTVLLFARHPGALREHAGARLLLWLLAGYVGAALISAVDSLAPGKSWSTVASLLRYAPLGLYACFAIRREDKLDALYLAVAAVLALWAVDAWVQILTGWSLGGHAEPERISGIFGAGNLKLGPSLSVLSPFVLWAAQRRWGTRGVLVAFAFLLGPVLMAGSRAAWVCYALVGVAFAWRIARSPLRFAVIGGGLAVAVLLAGGVAWKTSERFQLRMERTLQAQGGSAQSLDTALSGRLDIWRTSVAMAEAHPINGVGVRAYRYAYPHYAPPDDHFVVSAEACGPGEGACHAHQWVLEVLTETGVLGMLCWLAAIGAALLAWRRAGHDARARAFPVTLALAVMLFPLNTHLAFYSAWWGLLFAWLLGLWCAALYAIPSPRGATA</sequence>
<feature type="transmembrane region" description="Helical" evidence="5">
    <location>
        <begin position="181"/>
        <end position="198"/>
    </location>
</feature>
<dbReference type="PANTHER" id="PTHR37422">
    <property type="entry name" value="TEICHURONIC ACID BIOSYNTHESIS PROTEIN TUAE"/>
    <property type="match status" value="1"/>
</dbReference>
<dbReference type="GO" id="GO:0016874">
    <property type="term" value="F:ligase activity"/>
    <property type="evidence" value="ECO:0007669"/>
    <property type="project" value="UniProtKB-KW"/>
</dbReference>
<feature type="transmembrane region" description="Helical" evidence="5">
    <location>
        <begin position="373"/>
        <end position="390"/>
    </location>
</feature>
<dbReference type="AlphaFoldDB" id="A0A7G8Q833"/>
<evidence type="ECO:0000256" key="3">
    <source>
        <dbReference type="ARBA" id="ARBA00022989"/>
    </source>
</evidence>
<dbReference type="RefSeq" id="WP_187058369.1">
    <property type="nucleotide sequence ID" value="NZ_CP060412.1"/>
</dbReference>
<evidence type="ECO:0000256" key="5">
    <source>
        <dbReference type="SAM" id="Phobius"/>
    </source>
</evidence>
<dbReference type="InterPro" id="IPR007016">
    <property type="entry name" value="O-antigen_ligase-rel_domated"/>
</dbReference>
<organism evidence="7 8">
    <name type="scientific">Dyella telluris</name>
    <dbReference type="NCBI Taxonomy" id="2763498"/>
    <lineage>
        <taxon>Bacteria</taxon>
        <taxon>Pseudomonadati</taxon>
        <taxon>Pseudomonadota</taxon>
        <taxon>Gammaproteobacteria</taxon>
        <taxon>Lysobacterales</taxon>
        <taxon>Rhodanobacteraceae</taxon>
        <taxon>Dyella</taxon>
    </lineage>
</organism>
<feature type="transmembrane region" description="Helical" evidence="5">
    <location>
        <begin position="20"/>
        <end position="48"/>
    </location>
</feature>
<feature type="domain" description="O-antigen ligase-related" evidence="6">
    <location>
        <begin position="189"/>
        <end position="351"/>
    </location>
</feature>
<name>A0A7G8Q833_9GAMM</name>
<proteinExistence type="predicted"/>